<name>A0A165GNX6_9BASI</name>
<dbReference type="InParanoid" id="A0A165GNX6"/>
<feature type="compositionally biased region" description="Polar residues" evidence="1">
    <location>
        <begin position="83"/>
        <end position="92"/>
    </location>
</feature>
<dbReference type="Proteomes" id="UP000076842">
    <property type="component" value="Unassembled WGS sequence"/>
</dbReference>
<reference evidence="3 4" key="1">
    <citation type="journal article" date="2016" name="Mol. Biol. Evol.">
        <title>Comparative Genomics of Early-Diverging Mushroom-Forming Fungi Provides Insights into the Origins of Lignocellulose Decay Capabilities.</title>
        <authorList>
            <person name="Nagy L.G."/>
            <person name="Riley R."/>
            <person name="Tritt A."/>
            <person name="Adam C."/>
            <person name="Daum C."/>
            <person name="Floudas D."/>
            <person name="Sun H."/>
            <person name="Yadav J.S."/>
            <person name="Pangilinan J."/>
            <person name="Larsson K.H."/>
            <person name="Matsuura K."/>
            <person name="Barry K."/>
            <person name="Labutti K."/>
            <person name="Kuo R."/>
            <person name="Ohm R.A."/>
            <person name="Bhattacharya S.S."/>
            <person name="Shirouzu T."/>
            <person name="Yoshinaga Y."/>
            <person name="Martin F.M."/>
            <person name="Grigoriev I.V."/>
            <person name="Hibbett D.S."/>
        </authorList>
    </citation>
    <scope>NUCLEOTIDE SEQUENCE [LARGE SCALE GENOMIC DNA]</scope>
    <source>
        <strain evidence="3 4">HHB12733</strain>
    </source>
</reference>
<dbReference type="AlphaFoldDB" id="A0A165GNX6"/>
<dbReference type="EMBL" id="KV423952">
    <property type="protein sequence ID" value="KZT58299.1"/>
    <property type="molecule type" value="Genomic_DNA"/>
</dbReference>
<sequence length="207" mass="22628">MHGSSRAPASVPARFIHLRLALNPRSPTPPSIALTALRMTSTFGPYIARWPSWLSSPPGSFWNTPAYGNLSFLTHFMSSRTAGRTAPDSSPLDSERAPSLRTGVSVKHVPPSVSASIWATALPMVSPVPFHVLPRALHRPPPAGQRSPPSGLFQLVLTVRARVSSPFGLMRINLVIILKSAYLAWFLAKRTYKRRTCGTRPCRQTSP</sequence>
<protein>
    <submittedName>
        <fullName evidence="3">Uncharacterized protein</fullName>
    </submittedName>
</protein>
<evidence type="ECO:0000313" key="4">
    <source>
        <dbReference type="Proteomes" id="UP000076842"/>
    </source>
</evidence>
<keyword evidence="2" id="KW-0812">Transmembrane</keyword>
<evidence type="ECO:0000256" key="2">
    <source>
        <dbReference type="SAM" id="Phobius"/>
    </source>
</evidence>
<organism evidence="3 4">
    <name type="scientific">Calocera cornea HHB12733</name>
    <dbReference type="NCBI Taxonomy" id="1353952"/>
    <lineage>
        <taxon>Eukaryota</taxon>
        <taxon>Fungi</taxon>
        <taxon>Dikarya</taxon>
        <taxon>Basidiomycota</taxon>
        <taxon>Agaricomycotina</taxon>
        <taxon>Dacrymycetes</taxon>
        <taxon>Dacrymycetales</taxon>
        <taxon>Dacrymycetaceae</taxon>
        <taxon>Calocera</taxon>
    </lineage>
</organism>
<keyword evidence="2" id="KW-0472">Membrane</keyword>
<gene>
    <name evidence="3" type="ORF">CALCODRAFT_241494</name>
</gene>
<keyword evidence="4" id="KW-1185">Reference proteome</keyword>
<keyword evidence="2" id="KW-1133">Transmembrane helix</keyword>
<evidence type="ECO:0000313" key="3">
    <source>
        <dbReference type="EMBL" id="KZT58299.1"/>
    </source>
</evidence>
<feature type="region of interest" description="Disordered" evidence="1">
    <location>
        <begin position="83"/>
        <end position="103"/>
    </location>
</feature>
<evidence type="ECO:0000256" key="1">
    <source>
        <dbReference type="SAM" id="MobiDB-lite"/>
    </source>
</evidence>
<proteinExistence type="predicted"/>
<feature type="transmembrane region" description="Helical" evidence="2">
    <location>
        <begin position="168"/>
        <end position="188"/>
    </location>
</feature>
<accession>A0A165GNX6</accession>